<dbReference type="InterPro" id="IPR006571">
    <property type="entry name" value="TLDc_dom"/>
</dbReference>
<reference evidence="9" key="1">
    <citation type="submission" date="2025-08" db="UniProtKB">
        <authorList>
            <consortium name="RefSeq"/>
        </authorList>
    </citation>
    <scope>IDENTIFICATION</scope>
    <source>
        <tissue evidence="9">Muscle</tissue>
    </source>
</reference>
<dbReference type="SMART" id="SM00257">
    <property type="entry name" value="LysM"/>
    <property type="match status" value="1"/>
</dbReference>
<evidence type="ECO:0000256" key="1">
    <source>
        <dbReference type="ARBA" id="ARBA00004173"/>
    </source>
</evidence>
<protein>
    <recommendedName>
        <fullName evidence="4">Oxidation resistance protein 1</fullName>
    </recommendedName>
</protein>
<evidence type="ECO:0000259" key="6">
    <source>
        <dbReference type="PROSITE" id="PS51782"/>
    </source>
</evidence>
<evidence type="ECO:0000313" key="9">
    <source>
        <dbReference type="RefSeq" id="XP_013776876.1"/>
    </source>
</evidence>
<evidence type="ECO:0000259" key="7">
    <source>
        <dbReference type="PROSITE" id="PS51886"/>
    </source>
</evidence>
<evidence type="ECO:0000256" key="3">
    <source>
        <dbReference type="ARBA" id="ARBA00023128"/>
    </source>
</evidence>
<name>A0ABM1B8C7_LIMPO</name>
<accession>A0ABM1B8C7</accession>
<evidence type="ECO:0000256" key="5">
    <source>
        <dbReference type="SAM" id="MobiDB-lite"/>
    </source>
</evidence>
<feature type="compositionally biased region" description="Acidic residues" evidence="5">
    <location>
        <begin position="613"/>
        <end position="633"/>
    </location>
</feature>
<dbReference type="InterPro" id="IPR018392">
    <property type="entry name" value="LysM"/>
</dbReference>
<dbReference type="InterPro" id="IPR036779">
    <property type="entry name" value="LysM_dom_sf"/>
</dbReference>
<dbReference type="PANTHER" id="PTHR23354:SF62">
    <property type="entry name" value="MUSTARD, ISOFORM V"/>
    <property type="match status" value="1"/>
</dbReference>
<comment type="subcellular location">
    <subcellularLocation>
        <location evidence="1">Mitochondrion</location>
    </subcellularLocation>
</comment>
<dbReference type="Proteomes" id="UP000694941">
    <property type="component" value="Unplaced"/>
</dbReference>
<keyword evidence="8" id="KW-1185">Reference proteome</keyword>
<dbReference type="SUPFAM" id="SSF54106">
    <property type="entry name" value="LysM domain"/>
    <property type="match status" value="1"/>
</dbReference>
<evidence type="ECO:0000313" key="8">
    <source>
        <dbReference type="Proteomes" id="UP000694941"/>
    </source>
</evidence>
<proteinExistence type="inferred from homology"/>
<dbReference type="Gene3D" id="3.10.350.10">
    <property type="entry name" value="LysM domain"/>
    <property type="match status" value="1"/>
</dbReference>
<dbReference type="RefSeq" id="XP_013776876.1">
    <property type="nucleotide sequence ID" value="XM_013921422.2"/>
</dbReference>
<organism evidence="8 9">
    <name type="scientific">Limulus polyphemus</name>
    <name type="common">Atlantic horseshoe crab</name>
    <dbReference type="NCBI Taxonomy" id="6850"/>
    <lineage>
        <taxon>Eukaryota</taxon>
        <taxon>Metazoa</taxon>
        <taxon>Ecdysozoa</taxon>
        <taxon>Arthropoda</taxon>
        <taxon>Chelicerata</taxon>
        <taxon>Merostomata</taxon>
        <taxon>Xiphosura</taxon>
        <taxon>Limulidae</taxon>
        <taxon>Limulus</taxon>
    </lineage>
</organism>
<sequence>MTQPPDTFEYIVNAKDTLTGIAARFDTTPSELTKLNRLTSRLIFPGQVLYIPEKSGQNENNPVLGEATGGFPCTEVKHRSSPKPGHVERVKSPIEELVLSTTVISDANKCGTQLGAASTKHSVPTTAKELDKECLEKFLKIDARHITDGQGVVSGVLLVTPNALMFDPNVSDPLVLEHGAESYGVIAPMEMVFRAALYHDIAHMRVKHAPEWSHNLPKPDVYHSPLSIPVSEDSHVQKTEAITSKHSEGFETIVIEQEKAGKTELSKDLNVAKIDSETEELENVGTEQSFQDIPEGPTGKDFDQEVAEAFTHKKVQYDLIERKRPASVDTCQYIKKEEVTCTLGTLKKFSQKDNIKSKSATDNFARADVVDDSGMLIMPHEDKSLHNLVTRQRSASPHCVVESRREKMIKRLSYPMESLSSYTESISKLISSSPKNFVNFSSGLFVWSSDEDTKVKDVSTMNTTDKMPVNEKGVVQSDISFSAKGIEGQQQRSTDIPIVGYKNMVEDKPELFYSLDTRGFHFEEFELIPRQARPPDDPPLYLCLRIGRPKDKKSTRSTTVFSYGKKQIRSEYWFSIPRHRVDDLYRFFHRWTPDRYGDVDATKPEDMGFDPINSDEEQDFPDDSDNLFDEETNGTDSQGKKGKRPGPLDLLKLVEEHFGTEMSPSDWEVVSMSEAQKPQEIDPAELPLIELLEESDILTEEHCKKLALHLPPRAEGYPWTLIYSSSKHGFSLKTLYREMLKFETPVILVIADTEKTVFGALTSCSLKISEHFYGTGESFLFTFSPELKCYHWTGDNMYFIKGNKDSLAIGAGDGQFGLWLDGDLFHGRSHKCKTYENETLSTHEDFVVKAIEAWGFE</sequence>
<dbReference type="SMART" id="SM00584">
    <property type="entry name" value="TLDc"/>
    <property type="match status" value="1"/>
</dbReference>
<evidence type="ECO:0000256" key="4">
    <source>
        <dbReference type="ARBA" id="ARBA00040604"/>
    </source>
</evidence>
<feature type="domain" description="LysM" evidence="6">
    <location>
        <begin position="8"/>
        <end position="51"/>
    </location>
</feature>
<dbReference type="GeneID" id="106461580"/>
<dbReference type="Pfam" id="PF01476">
    <property type="entry name" value="LysM"/>
    <property type="match status" value="1"/>
</dbReference>
<dbReference type="Pfam" id="PF07534">
    <property type="entry name" value="TLD"/>
    <property type="match status" value="1"/>
</dbReference>
<dbReference type="PROSITE" id="PS51782">
    <property type="entry name" value="LYSM"/>
    <property type="match status" value="1"/>
</dbReference>
<gene>
    <name evidence="9" type="primary">LOC106461580</name>
</gene>
<dbReference type="PANTHER" id="PTHR23354">
    <property type="entry name" value="NUCLEOLAR PROTEIN 7/ESTROGEN RECEPTOR COACTIVATOR-RELATED"/>
    <property type="match status" value="1"/>
</dbReference>
<dbReference type="PROSITE" id="PS51886">
    <property type="entry name" value="TLDC"/>
    <property type="match status" value="1"/>
</dbReference>
<dbReference type="CDD" id="cd00118">
    <property type="entry name" value="LysM"/>
    <property type="match status" value="1"/>
</dbReference>
<feature type="domain" description="TLDc" evidence="7">
    <location>
        <begin position="696"/>
        <end position="857"/>
    </location>
</feature>
<keyword evidence="3" id="KW-0496">Mitochondrion</keyword>
<comment type="similarity">
    <text evidence="2">Belongs to the OXR1 family.</text>
</comment>
<feature type="region of interest" description="Disordered" evidence="5">
    <location>
        <begin position="599"/>
        <end position="646"/>
    </location>
</feature>
<evidence type="ECO:0000256" key="2">
    <source>
        <dbReference type="ARBA" id="ARBA00009540"/>
    </source>
</evidence>